<dbReference type="Proteomes" id="UP000192266">
    <property type="component" value="Unassembled WGS sequence"/>
</dbReference>
<accession>A0A1W1UQZ4</accession>
<proteinExistence type="predicted"/>
<dbReference type="EMBL" id="FWWW01000039">
    <property type="protein sequence ID" value="SMB83490.1"/>
    <property type="molecule type" value="Genomic_DNA"/>
</dbReference>
<organism evidence="1 2">
    <name type="scientific">Hymenobacter roseosalivarius DSM 11622</name>
    <dbReference type="NCBI Taxonomy" id="645990"/>
    <lineage>
        <taxon>Bacteria</taxon>
        <taxon>Pseudomonadati</taxon>
        <taxon>Bacteroidota</taxon>
        <taxon>Cytophagia</taxon>
        <taxon>Cytophagales</taxon>
        <taxon>Hymenobacteraceae</taxon>
        <taxon>Hymenobacter</taxon>
    </lineage>
</organism>
<sequence>MAATSECVPSKVLLLREMKIKLTVLTLFGQS</sequence>
<evidence type="ECO:0000313" key="2">
    <source>
        <dbReference type="Proteomes" id="UP000192266"/>
    </source>
</evidence>
<keyword evidence="2" id="KW-1185">Reference proteome</keyword>
<evidence type="ECO:0000313" key="1">
    <source>
        <dbReference type="EMBL" id="SMB83490.1"/>
    </source>
</evidence>
<protein>
    <submittedName>
        <fullName evidence="1">Uncharacterized protein</fullName>
    </submittedName>
</protein>
<name>A0A1W1UQZ4_9BACT</name>
<dbReference type="AlphaFoldDB" id="A0A1W1UQZ4"/>
<reference evidence="1 2" key="1">
    <citation type="submission" date="2017-04" db="EMBL/GenBank/DDBJ databases">
        <authorList>
            <person name="Afonso C.L."/>
            <person name="Miller P.J."/>
            <person name="Scott M.A."/>
            <person name="Spackman E."/>
            <person name="Goraichik I."/>
            <person name="Dimitrov K.M."/>
            <person name="Suarez D.L."/>
            <person name="Swayne D.E."/>
        </authorList>
    </citation>
    <scope>NUCLEOTIDE SEQUENCE [LARGE SCALE GENOMIC DNA]</scope>
    <source>
        <strain evidence="1 2">DSM 11622</strain>
    </source>
</reference>
<gene>
    <name evidence="1" type="ORF">SAMN00120144_0710</name>
</gene>